<dbReference type="InterPro" id="IPR005644">
    <property type="entry name" value="NolW-like"/>
</dbReference>
<gene>
    <name evidence="2" type="ORF">S06H3_19505</name>
</gene>
<feature type="non-terminal residue" evidence="2">
    <location>
        <position position="1"/>
    </location>
</feature>
<protein>
    <recommendedName>
        <fullName evidence="1">NolW-like domain-containing protein</fullName>
    </recommendedName>
</protein>
<dbReference type="InterPro" id="IPR038591">
    <property type="entry name" value="NolW-like_sf"/>
</dbReference>
<feature type="domain" description="NolW-like" evidence="1">
    <location>
        <begin position="134"/>
        <end position="191"/>
    </location>
</feature>
<accession>X1LL76</accession>
<organism evidence="2">
    <name type="scientific">marine sediment metagenome</name>
    <dbReference type="NCBI Taxonomy" id="412755"/>
    <lineage>
        <taxon>unclassified sequences</taxon>
        <taxon>metagenomes</taxon>
        <taxon>ecological metagenomes</taxon>
    </lineage>
</organism>
<feature type="non-terminal residue" evidence="2">
    <location>
        <position position="293"/>
    </location>
</feature>
<dbReference type="Pfam" id="PF03958">
    <property type="entry name" value="Secretin_N"/>
    <property type="match status" value="1"/>
</dbReference>
<sequence>AEPNEAAGPVTKVRYEPEHIPGGNDVLKLDLPMGLTIIEFLDYMTMNLHLDYLYDPKKVVGNVNLKLHGKFAGDIRRKDLYPLLESVMQFNGFVMTRKGNLLIVVPKAEADIIDAPFVDPKREKLEHGDVIVMSVFKLKHIGTATAQQLLTSMQLGLKIREVPEARMLMVTGYAYRMPRIEEVLEVIDRPGEPKQFKSRQLKFTMAKTLAPKIKTLAEQLGTISVTVAAGAPSAAAVTRKKGESAAAFRARQAAARRAAARPTGARAPAPAAKPTVYLEAGEIPRVLVLERVN</sequence>
<name>X1LL76_9ZZZZ</name>
<proteinExistence type="predicted"/>
<dbReference type="AlphaFoldDB" id="X1LL76"/>
<comment type="caution">
    <text evidence="2">The sequence shown here is derived from an EMBL/GenBank/DDBJ whole genome shotgun (WGS) entry which is preliminary data.</text>
</comment>
<dbReference type="Gene3D" id="3.30.1370.120">
    <property type="match status" value="1"/>
</dbReference>
<evidence type="ECO:0000313" key="2">
    <source>
        <dbReference type="EMBL" id="GAI06581.1"/>
    </source>
</evidence>
<reference evidence="2" key="1">
    <citation type="journal article" date="2014" name="Front. Microbiol.">
        <title>High frequency of phylogenetically diverse reductive dehalogenase-homologous genes in deep subseafloor sedimentary metagenomes.</title>
        <authorList>
            <person name="Kawai M."/>
            <person name="Futagami T."/>
            <person name="Toyoda A."/>
            <person name="Takaki Y."/>
            <person name="Nishi S."/>
            <person name="Hori S."/>
            <person name="Arai W."/>
            <person name="Tsubouchi T."/>
            <person name="Morono Y."/>
            <person name="Uchiyama I."/>
            <person name="Ito T."/>
            <person name="Fujiyama A."/>
            <person name="Inagaki F."/>
            <person name="Takami H."/>
        </authorList>
    </citation>
    <scope>NUCLEOTIDE SEQUENCE</scope>
    <source>
        <strain evidence="2">Expedition CK06-06</strain>
    </source>
</reference>
<evidence type="ECO:0000259" key="1">
    <source>
        <dbReference type="Pfam" id="PF03958"/>
    </source>
</evidence>
<dbReference type="Gene3D" id="3.55.50.30">
    <property type="match status" value="1"/>
</dbReference>
<dbReference type="EMBL" id="BARV01009993">
    <property type="protein sequence ID" value="GAI06581.1"/>
    <property type="molecule type" value="Genomic_DNA"/>
</dbReference>